<dbReference type="SMART" id="SM00419">
    <property type="entry name" value="HTH_CRP"/>
    <property type="match status" value="1"/>
</dbReference>
<dbReference type="CDD" id="cd00092">
    <property type="entry name" value="HTH_CRP"/>
    <property type="match status" value="1"/>
</dbReference>
<dbReference type="InterPro" id="IPR012318">
    <property type="entry name" value="HTH_CRP"/>
</dbReference>
<dbReference type="EMBL" id="CCMZ01000034">
    <property type="protein sequence ID" value="CDX23814.1"/>
    <property type="molecule type" value="Genomic_DNA"/>
</dbReference>
<evidence type="ECO:0000259" key="2">
    <source>
        <dbReference type="SMART" id="SM00419"/>
    </source>
</evidence>
<dbReference type="GO" id="GO:0003677">
    <property type="term" value="F:DNA binding"/>
    <property type="evidence" value="ECO:0007669"/>
    <property type="project" value="InterPro"/>
</dbReference>
<dbReference type="InterPro" id="IPR036388">
    <property type="entry name" value="WH-like_DNA-bd_sf"/>
</dbReference>
<dbReference type="SUPFAM" id="SSF46785">
    <property type="entry name" value="Winged helix' DNA-binding domain"/>
    <property type="match status" value="1"/>
</dbReference>
<protein>
    <submittedName>
        <fullName evidence="3">Putative ROK-family transcriptional regulator</fullName>
    </submittedName>
</protein>
<dbReference type="InterPro" id="IPR043129">
    <property type="entry name" value="ATPase_NBD"/>
</dbReference>
<dbReference type="Proteomes" id="UP000045285">
    <property type="component" value="Unassembled WGS sequence"/>
</dbReference>
<dbReference type="SUPFAM" id="SSF53067">
    <property type="entry name" value="Actin-like ATPase domain"/>
    <property type="match status" value="1"/>
</dbReference>
<reference evidence="4" key="1">
    <citation type="submission" date="2014-08" db="EMBL/GenBank/DDBJ databases">
        <authorList>
            <person name="Moulin L."/>
        </authorList>
    </citation>
    <scope>NUCLEOTIDE SEQUENCE [LARGE SCALE GENOMIC DNA]</scope>
</reference>
<comment type="similarity">
    <text evidence="1">Belongs to the ROK (NagC/XylR) family.</text>
</comment>
<keyword evidence="4" id="KW-1185">Reference proteome</keyword>
<dbReference type="InterPro" id="IPR000600">
    <property type="entry name" value="ROK"/>
</dbReference>
<dbReference type="GO" id="GO:0006355">
    <property type="term" value="P:regulation of DNA-templated transcription"/>
    <property type="evidence" value="ECO:0007669"/>
    <property type="project" value="InterPro"/>
</dbReference>
<dbReference type="Pfam" id="PF00480">
    <property type="entry name" value="ROK"/>
    <property type="match status" value="1"/>
</dbReference>
<dbReference type="Pfam" id="PF13412">
    <property type="entry name" value="HTH_24"/>
    <property type="match status" value="1"/>
</dbReference>
<dbReference type="PANTHER" id="PTHR18964:SF149">
    <property type="entry name" value="BIFUNCTIONAL UDP-N-ACETYLGLUCOSAMINE 2-EPIMERASE_N-ACETYLMANNOSAMINE KINASE"/>
    <property type="match status" value="1"/>
</dbReference>
<dbReference type="InterPro" id="IPR036390">
    <property type="entry name" value="WH_DNA-bd_sf"/>
</dbReference>
<name>A0A090E351_MESPL</name>
<evidence type="ECO:0000313" key="4">
    <source>
        <dbReference type="Proteomes" id="UP000045285"/>
    </source>
</evidence>
<dbReference type="AlphaFoldDB" id="A0A090E351"/>
<dbReference type="PANTHER" id="PTHR18964">
    <property type="entry name" value="ROK (REPRESSOR, ORF, KINASE) FAMILY"/>
    <property type="match status" value="1"/>
</dbReference>
<proteinExistence type="inferred from homology"/>
<feature type="domain" description="HTH crp-type" evidence="2">
    <location>
        <begin position="36"/>
        <end position="85"/>
    </location>
</feature>
<dbReference type="Gene3D" id="1.10.10.10">
    <property type="entry name" value="Winged helix-like DNA-binding domain superfamily/Winged helix DNA-binding domain"/>
    <property type="match status" value="1"/>
</dbReference>
<evidence type="ECO:0000256" key="1">
    <source>
        <dbReference type="ARBA" id="ARBA00006479"/>
    </source>
</evidence>
<organism evidence="3 4">
    <name type="scientific">Mesorhizobium plurifarium</name>
    <dbReference type="NCBI Taxonomy" id="69974"/>
    <lineage>
        <taxon>Bacteria</taxon>
        <taxon>Pseudomonadati</taxon>
        <taxon>Pseudomonadota</taxon>
        <taxon>Alphaproteobacteria</taxon>
        <taxon>Hyphomicrobiales</taxon>
        <taxon>Phyllobacteriaceae</taxon>
        <taxon>Mesorhizobium</taxon>
    </lineage>
</organism>
<dbReference type="CDD" id="cd23763">
    <property type="entry name" value="ASKHA_ATPase_ROK"/>
    <property type="match status" value="1"/>
</dbReference>
<accession>A0A090E351</accession>
<evidence type="ECO:0000313" key="3">
    <source>
        <dbReference type="EMBL" id="CDX23814.1"/>
    </source>
</evidence>
<dbReference type="STRING" id="69974.MPLDJ20_50166"/>
<sequence>MPDMRFAPPNPLRIADRASGLNAVSVRSYNERLVLSLLLQSKDITRLEIGERTGLSAQTVSVIVRSLEQEGLIAKGEAQRGRVGPPTVPLSLNPEGAYSVGISVGHRQVEVVLVDFVGSIRSHAVLPYSAAAQDTNHPQFMSAIAKAIADLPQHLHSRIAGIGLALPGDEVELELTPKAARERFDALQEEVEQEIGYPVYVQNDITAAAGGESMFGVAKHLSDYLFFYLGARLHSRLVLNHQIYNTTGAVSFDVGILRLEQEITRQGRQTSELWERGADWPSFGEAEIAWQRELVGQMKSSIAALKQFVPITSVVLSSYAPQAVCKAICRELEQAMPGIAAIAGNIERSPKAVGAAGLPFSSRFMVE</sequence>
<gene>
    <name evidence="3" type="ORF">MPL3356_40569</name>
</gene>
<dbReference type="Gene3D" id="3.30.420.40">
    <property type="match status" value="2"/>
</dbReference>